<feature type="region of interest" description="Disordered" evidence="1">
    <location>
        <begin position="58"/>
        <end position="80"/>
    </location>
</feature>
<reference evidence="2" key="2">
    <citation type="journal article" date="2015" name="Data Brief">
        <title>Shoot transcriptome of the giant reed, Arundo donax.</title>
        <authorList>
            <person name="Barrero R.A."/>
            <person name="Guerrero F.D."/>
            <person name="Moolhuijzen P."/>
            <person name="Goolsby J.A."/>
            <person name="Tidwell J."/>
            <person name="Bellgard S.E."/>
            <person name="Bellgard M.I."/>
        </authorList>
    </citation>
    <scope>NUCLEOTIDE SEQUENCE</scope>
    <source>
        <tissue evidence="2">Shoot tissue taken approximately 20 cm above the soil surface</tissue>
    </source>
</reference>
<organism evidence="2">
    <name type="scientific">Arundo donax</name>
    <name type="common">Giant reed</name>
    <name type="synonym">Donax arundinaceus</name>
    <dbReference type="NCBI Taxonomy" id="35708"/>
    <lineage>
        <taxon>Eukaryota</taxon>
        <taxon>Viridiplantae</taxon>
        <taxon>Streptophyta</taxon>
        <taxon>Embryophyta</taxon>
        <taxon>Tracheophyta</taxon>
        <taxon>Spermatophyta</taxon>
        <taxon>Magnoliopsida</taxon>
        <taxon>Liliopsida</taxon>
        <taxon>Poales</taxon>
        <taxon>Poaceae</taxon>
        <taxon>PACMAD clade</taxon>
        <taxon>Arundinoideae</taxon>
        <taxon>Arundineae</taxon>
        <taxon>Arundo</taxon>
    </lineage>
</organism>
<sequence>MTAPACRKRVKRLVRLKLPVTHLPGGTSSLAPPSPPAALALSCSAATARRNAAVLDVAPSPTAPNSSTDAVTARIGPAPV</sequence>
<name>A0A0A9HRG0_ARUDO</name>
<dbReference type="EMBL" id="GBRH01158191">
    <property type="protein sequence ID" value="JAE39705.1"/>
    <property type="molecule type" value="Transcribed_RNA"/>
</dbReference>
<reference evidence="2" key="1">
    <citation type="submission" date="2014-09" db="EMBL/GenBank/DDBJ databases">
        <authorList>
            <person name="Magalhaes I.L.F."/>
            <person name="Oliveira U."/>
            <person name="Santos F.R."/>
            <person name="Vidigal T.H.D.A."/>
            <person name="Brescovit A.D."/>
            <person name="Santos A.J."/>
        </authorList>
    </citation>
    <scope>NUCLEOTIDE SEQUENCE</scope>
    <source>
        <tissue evidence="2">Shoot tissue taken approximately 20 cm above the soil surface</tissue>
    </source>
</reference>
<proteinExistence type="predicted"/>
<evidence type="ECO:0000256" key="1">
    <source>
        <dbReference type="SAM" id="MobiDB-lite"/>
    </source>
</evidence>
<dbReference type="AlphaFoldDB" id="A0A0A9HRG0"/>
<accession>A0A0A9HRG0</accession>
<evidence type="ECO:0000313" key="2">
    <source>
        <dbReference type="EMBL" id="JAE39705.1"/>
    </source>
</evidence>
<protein>
    <submittedName>
        <fullName evidence="2">Uncharacterized protein</fullName>
    </submittedName>
</protein>